<dbReference type="EMBL" id="JALLAZ020000090">
    <property type="protein sequence ID" value="KAL3804279.1"/>
    <property type="molecule type" value="Genomic_DNA"/>
</dbReference>
<feature type="active site" evidence="3">
    <location>
        <position position="175"/>
    </location>
</feature>
<dbReference type="Gene3D" id="3.40.50.720">
    <property type="entry name" value="NAD(P)-binding Rossmann-like Domain"/>
    <property type="match status" value="1"/>
</dbReference>
<reference evidence="6 7" key="1">
    <citation type="submission" date="2024-10" db="EMBL/GenBank/DDBJ databases">
        <title>Updated reference genomes for cyclostephanoid diatoms.</title>
        <authorList>
            <person name="Roberts W.R."/>
            <person name="Alverson A.J."/>
        </authorList>
    </citation>
    <scope>NUCLEOTIDE SEQUENCE [LARGE SCALE GENOMIC DNA]</scope>
    <source>
        <strain evidence="6 7">AJA276-08</strain>
    </source>
</reference>
<dbReference type="SUPFAM" id="SSF51735">
    <property type="entry name" value="NAD(P)-binding Rossmann-fold domains"/>
    <property type="match status" value="1"/>
</dbReference>
<proteinExistence type="predicted"/>
<accession>A0ABD3QV38</accession>
<evidence type="ECO:0000313" key="6">
    <source>
        <dbReference type="EMBL" id="KAL3804279.1"/>
    </source>
</evidence>
<keyword evidence="2" id="KW-0520">NAD</keyword>
<dbReference type="SUPFAM" id="SSF48179">
    <property type="entry name" value="6-phosphogluconate dehydrogenase C-terminal domain-like"/>
    <property type="match status" value="1"/>
</dbReference>
<dbReference type="InterPro" id="IPR013328">
    <property type="entry name" value="6PGD_dom2"/>
</dbReference>
<evidence type="ECO:0000256" key="1">
    <source>
        <dbReference type="ARBA" id="ARBA00023002"/>
    </source>
</evidence>
<dbReference type="InterPro" id="IPR006115">
    <property type="entry name" value="6PGDH_NADP-bd"/>
</dbReference>
<dbReference type="Pfam" id="PF03446">
    <property type="entry name" value="NAD_binding_2"/>
    <property type="match status" value="1"/>
</dbReference>
<protein>
    <recommendedName>
        <fullName evidence="8">3-hydroxyisobutyrate dehydrogenase</fullName>
    </recommendedName>
</protein>
<organism evidence="6 7">
    <name type="scientific">Stephanodiscus triporus</name>
    <dbReference type="NCBI Taxonomy" id="2934178"/>
    <lineage>
        <taxon>Eukaryota</taxon>
        <taxon>Sar</taxon>
        <taxon>Stramenopiles</taxon>
        <taxon>Ochrophyta</taxon>
        <taxon>Bacillariophyta</taxon>
        <taxon>Coscinodiscophyceae</taxon>
        <taxon>Thalassiosirophycidae</taxon>
        <taxon>Stephanodiscales</taxon>
        <taxon>Stephanodiscaceae</taxon>
        <taxon>Stephanodiscus</taxon>
    </lineage>
</organism>
<evidence type="ECO:0000256" key="2">
    <source>
        <dbReference type="ARBA" id="ARBA00023027"/>
    </source>
</evidence>
<evidence type="ECO:0000259" key="5">
    <source>
        <dbReference type="Pfam" id="PF14833"/>
    </source>
</evidence>
<dbReference type="InterPro" id="IPR008927">
    <property type="entry name" value="6-PGluconate_DH-like_C_sf"/>
</dbReference>
<keyword evidence="1" id="KW-0560">Oxidoreductase</keyword>
<dbReference type="InterPro" id="IPR029154">
    <property type="entry name" value="HIBADH-like_NADP-bd"/>
</dbReference>
<dbReference type="InterPro" id="IPR015815">
    <property type="entry name" value="HIBADH-related"/>
</dbReference>
<comment type="caution">
    <text evidence="6">The sequence shown here is derived from an EMBL/GenBank/DDBJ whole genome shotgun (WGS) entry which is preliminary data.</text>
</comment>
<sequence length="302" mass="32499">MIDKAAKIGWIGTGVMGKSMAGYLLRSGLSVNVFNRTPSKADDLLAAGARFASAIDVAKESDVLFLMLGYPRDVEDMILDGERGLLRYMKPGSCLIDHTTSSPDLAVRIAQECKRRNIDSLDAPVSGGDIGARNGALVTMCGGEVDAYERVKPYMELYSAQVKLMGSPGAGQHTKATNQIMVAASMIGTVEALVYGHKAGLDLNEVLALLSQGGAASFTMSKLGPRMLKRDFEPGFYVEHFVKDLGIILEEARRMNISLPGTALASQFYAAYMAQGGARNGTQGLLTVFEKLNNTEVRKYDL</sequence>
<dbReference type="PANTHER" id="PTHR43060">
    <property type="entry name" value="3-HYDROXYISOBUTYRATE DEHYDROGENASE-LIKE 1, MITOCHONDRIAL-RELATED"/>
    <property type="match status" value="1"/>
</dbReference>
<evidence type="ECO:0000256" key="3">
    <source>
        <dbReference type="PIRSR" id="PIRSR000103-1"/>
    </source>
</evidence>
<dbReference type="Pfam" id="PF14833">
    <property type="entry name" value="NAD_binding_11"/>
    <property type="match status" value="1"/>
</dbReference>
<dbReference type="Gene3D" id="1.10.1040.10">
    <property type="entry name" value="N-(1-d-carboxylethyl)-l-norvaline Dehydrogenase, domain 2"/>
    <property type="match status" value="1"/>
</dbReference>
<dbReference type="Proteomes" id="UP001530315">
    <property type="component" value="Unassembled WGS sequence"/>
</dbReference>
<dbReference type="InterPro" id="IPR036291">
    <property type="entry name" value="NAD(P)-bd_dom_sf"/>
</dbReference>
<feature type="domain" description="6-phosphogluconate dehydrogenase NADP-binding" evidence="4">
    <location>
        <begin position="7"/>
        <end position="166"/>
    </location>
</feature>
<dbReference type="GO" id="GO:0016491">
    <property type="term" value="F:oxidoreductase activity"/>
    <property type="evidence" value="ECO:0007669"/>
    <property type="project" value="UniProtKB-KW"/>
</dbReference>
<gene>
    <name evidence="6" type="ORF">ACHAW5_005877</name>
</gene>
<dbReference type="PANTHER" id="PTHR43060:SF15">
    <property type="entry name" value="3-HYDROXYISOBUTYRATE DEHYDROGENASE-LIKE 1, MITOCHONDRIAL-RELATED"/>
    <property type="match status" value="1"/>
</dbReference>
<evidence type="ECO:0008006" key="8">
    <source>
        <dbReference type="Google" id="ProtNLM"/>
    </source>
</evidence>
<name>A0ABD3QV38_9STRA</name>
<feature type="domain" description="3-hydroxyisobutyrate dehydrogenase-like NAD-binding" evidence="5">
    <location>
        <begin position="169"/>
        <end position="287"/>
    </location>
</feature>
<dbReference type="PIRSF" id="PIRSF000103">
    <property type="entry name" value="HIBADH"/>
    <property type="match status" value="1"/>
</dbReference>
<evidence type="ECO:0000313" key="7">
    <source>
        <dbReference type="Proteomes" id="UP001530315"/>
    </source>
</evidence>
<dbReference type="AlphaFoldDB" id="A0ABD3QV38"/>
<evidence type="ECO:0000259" key="4">
    <source>
        <dbReference type="Pfam" id="PF03446"/>
    </source>
</evidence>
<keyword evidence="7" id="KW-1185">Reference proteome</keyword>